<evidence type="ECO:0000256" key="2">
    <source>
        <dbReference type="SAM" id="SignalP"/>
    </source>
</evidence>
<dbReference type="CDD" id="cd00590">
    <property type="entry name" value="RRM_SF"/>
    <property type="match status" value="1"/>
</dbReference>
<dbReference type="EMBL" id="MNCJ02000321">
    <property type="protein sequence ID" value="KAF5801533.1"/>
    <property type="molecule type" value="Genomic_DNA"/>
</dbReference>
<feature type="region of interest" description="Disordered" evidence="1">
    <location>
        <begin position="83"/>
        <end position="109"/>
    </location>
</feature>
<dbReference type="Gene3D" id="3.30.70.330">
    <property type="match status" value="1"/>
</dbReference>
<gene>
    <name evidence="3" type="ORF">HanXRQr2_Chr06g0249181</name>
</gene>
<name>A0A9K3NJ75_HELAN</name>
<organism evidence="3 4">
    <name type="scientific">Helianthus annuus</name>
    <name type="common">Common sunflower</name>
    <dbReference type="NCBI Taxonomy" id="4232"/>
    <lineage>
        <taxon>Eukaryota</taxon>
        <taxon>Viridiplantae</taxon>
        <taxon>Streptophyta</taxon>
        <taxon>Embryophyta</taxon>
        <taxon>Tracheophyta</taxon>
        <taxon>Spermatophyta</taxon>
        <taxon>Magnoliopsida</taxon>
        <taxon>eudicotyledons</taxon>
        <taxon>Gunneridae</taxon>
        <taxon>Pentapetalae</taxon>
        <taxon>asterids</taxon>
        <taxon>campanulids</taxon>
        <taxon>Asterales</taxon>
        <taxon>Asteraceae</taxon>
        <taxon>Asteroideae</taxon>
        <taxon>Heliantheae alliance</taxon>
        <taxon>Heliantheae</taxon>
        <taxon>Helianthus</taxon>
    </lineage>
</organism>
<proteinExistence type="predicted"/>
<sequence length="395" mass="43709">MSPTYRIGVVVAILATVLRGHGDIYDIYIAKKRDKGGNRFGFVSFLDVKDKEEMVRNMQNLRLGEYKLSINVARFVFEEGEIRDPPPRPKPVKESVLKQSHTSNGGRQVRYEKTSTFSSKEALTGVRSNVADSSKVLRLGEKTLVFNELCGRTILVRVGDFVLVSRFQRKLLDMGLGEGVIRYLGGMQFLVTFKTPEHAIMAKDELLGRSDEFVNVSIWDGQEVEFERVAWVKILGLPIQLCDPEIFEEVASVFGKVVQKVNFDPSSFDMSGGCVGILVNSGIIINGEVSVLWSDKLLSVWFMEVSGDKQPVLFNSKPFGGSVVETSDDDSSSDEDMSDEAYAGDDEAKVDGTPEVTGVLNGINGDCEIQGNSNHVADSSLSLRTIIWKVLFLLL</sequence>
<dbReference type="Proteomes" id="UP000215914">
    <property type="component" value="Unassembled WGS sequence"/>
</dbReference>
<feature type="region of interest" description="Disordered" evidence="1">
    <location>
        <begin position="324"/>
        <end position="351"/>
    </location>
</feature>
<comment type="caution">
    <text evidence="3">The sequence shown here is derived from an EMBL/GenBank/DDBJ whole genome shotgun (WGS) entry which is preliminary data.</text>
</comment>
<feature type="signal peptide" evidence="2">
    <location>
        <begin position="1"/>
        <end position="22"/>
    </location>
</feature>
<dbReference type="AlphaFoldDB" id="A0A9K3NJ75"/>
<accession>A0A9K3NJ75</accession>
<feature type="compositionally biased region" description="Acidic residues" evidence="1">
    <location>
        <begin position="326"/>
        <end position="345"/>
    </location>
</feature>
<feature type="compositionally biased region" description="Basic and acidic residues" evidence="1">
    <location>
        <begin position="83"/>
        <end position="96"/>
    </location>
</feature>
<evidence type="ECO:0000313" key="4">
    <source>
        <dbReference type="Proteomes" id="UP000215914"/>
    </source>
</evidence>
<keyword evidence="2" id="KW-0732">Signal</keyword>
<dbReference type="InterPro" id="IPR035979">
    <property type="entry name" value="RBD_domain_sf"/>
</dbReference>
<dbReference type="SUPFAM" id="SSF54928">
    <property type="entry name" value="RNA-binding domain, RBD"/>
    <property type="match status" value="1"/>
</dbReference>
<feature type="chain" id="PRO_5039889977" evidence="2">
    <location>
        <begin position="23"/>
        <end position="395"/>
    </location>
</feature>
<protein>
    <submittedName>
        <fullName evidence="3">Nucleotide-binding alpha-beta plait domain superfamily, RNA-binding domain superfamily</fullName>
    </submittedName>
</protein>
<evidence type="ECO:0000313" key="3">
    <source>
        <dbReference type="EMBL" id="KAF5801533.1"/>
    </source>
</evidence>
<feature type="compositionally biased region" description="Polar residues" evidence="1">
    <location>
        <begin position="97"/>
        <end position="106"/>
    </location>
</feature>
<keyword evidence="4" id="KW-1185">Reference proteome</keyword>
<reference evidence="3" key="1">
    <citation type="journal article" date="2017" name="Nature">
        <title>The sunflower genome provides insights into oil metabolism, flowering and Asterid evolution.</title>
        <authorList>
            <person name="Badouin H."/>
            <person name="Gouzy J."/>
            <person name="Grassa C.J."/>
            <person name="Murat F."/>
            <person name="Staton S.E."/>
            <person name="Cottret L."/>
            <person name="Lelandais-Briere C."/>
            <person name="Owens G.L."/>
            <person name="Carrere S."/>
            <person name="Mayjonade B."/>
            <person name="Legrand L."/>
            <person name="Gill N."/>
            <person name="Kane N.C."/>
            <person name="Bowers J.E."/>
            <person name="Hubner S."/>
            <person name="Bellec A."/>
            <person name="Berard A."/>
            <person name="Berges H."/>
            <person name="Blanchet N."/>
            <person name="Boniface M.C."/>
            <person name="Brunel D."/>
            <person name="Catrice O."/>
            <person name="Chaidir N."/>
            <person name="Claudel C."/>
            <person name="Donnadieu C."/>
            <person name="Faraut T."/>
            <person name="Fievet G."/>
            <person name="Helmstetter N."/>
            <person name="King M."/>
            <person name="Knapp S.J."/>
            <person name="Lai Z."/>
            <person name="Le Paslier M.C."/>
            <person name="Lippi Y."/>
            <person name="Lorenzon L."/>
            <person name="Mandel J.R."/>
            <person name="Marage G."/>
            <person name="Marchand G."/>
            <person name="Marquand E."/>
            <person name="Bret-Mestries E."/>
            <person name="Morien E."/>
            <person name="Nambeesan S."/>
            <person name="Nguyen T."/>
            <person name="Pegot-Espagnet P."/>
            <person name="Pouilly N."/>
            <person name="Raftis F."/>
            <person name="Sallet E."/>
            <person name="Schiex T."/>
            <person name="Thomas J."/>
            <person name="Vandecasteele C."/>
            <person name="Vares D."/>
            <person name="Vear F."/>
            <person name="Vautrin S."/>
            <person name="Crespi M."/>
            <person name="Mangin B."/>
            <person name="Burke J.M."/>
            <person name="Salse J."/>
            <person name="Munos S."/>
            <person name="Vincourt P."/>
            <person name="Rieseberg L.H."/>
            <person name="Langlade N.B."/>
        </authorList>
    </citation>
    <scope>NUCLEOTIDE SEQUENCE</scope>
    <source>
        <tissue evidence="3">Leaves</tissue>
    </source>
</reference>
<dbReference type="Gramene" id="mRNA:HanXRQr2_Chr06g0249181">
    <property type="protein sequence ID" value="CDS:HanXRQr2_Chr06g0249181.1"/>
    <property type="gene ID" value="HanXRQr2_Chr06g0249181"/>
</dbReference>
<reference evidence="3" key="2">
    <citation type="submission" date="2020-06" db="EMBL/GenBank/DDBJ databases">
        <title>Helianthus annuus Genome sequencing and assembly Release 2.</title>
        <authorList>
            <person name="Gouzy J."/>
            <person name="Langlade N."/>
            <person name="Munos S."/>
        </authorList>
    </citation>
    <scope>NUCLEOTIDE SEQUENCE</scope>
    <source>
        <tissue evidence="3">Leaves</tissue>
    </source>
</reference>
<dbReference type="InterPro" id="IPR012677">
    <property type="entry name" value="Nucleotide-bd_a/b_plait_sf"/>
</dbReference>
<evidence type="ECO:0000256" key="1">
    <source>
        <dbReference type="SAM" id="MobiDB-lite"/>
    </source>
</evidence>
<dbReference type="GO" id="GO:0003676">
    <property type="term" value="F:nucleic acid binding"/>
    <property type="evidence" value="ECO:0007669"/>
    <property type="project" value="InterPro"/>
</dbReference>